<reference evidence="3" key="1">
    <citation type="journal article" date="2020" name="Fungal Divers.">
        <title>Resolving the Mortierellaceae phylogeny through synthesis of multi-gene phylogenetics and phylogenomics.</title>
        <authorList>
            <person name="Vandepol N."/>
            <person name="Liber J."/>
            <person name="Desiro A."/>
            <person name="Na H."/>
            <person name="Kennedy M."/>
            <person name="Barry K."/>
            <person name="Grigoriev I.V."/>
            <person name="Miller A.N."/>
            <person name="O'Donnell K."/>
            <person name="Stajich J.E."/>
            <person name="Bonito G."/>
        </authorList>
    </citation>
    <scope>NUCLEOTIDE SEQUENCE</scope>
    <source>
        <strain evidence="3">NRRL 2591</strain>
    </source>
</reference>
<evidence type="ECO:0000313" key="3">
    <source>
        <dbReference type="EMBL" id="KAF9540729.1"/>
    </source>
</evidence>
<evidence type="ECO:0000259" key="2">
    <source>
        <dbReference type="Pfam" id="PF05729"/>
    </source>
</evidence>
<dbReference type="Gene3D" id="3.40.50.300">
    <property type="entry name" value="P-loop containing nucleotide triphosphate hydrolases"/>
    <property type="match status" value="1"/>
</dbReference>
<dbReference type="InterPro" id="IPR001646">
    <property type="entry name" value="5peptide_repeat"/>
</dbReference>
<dbReference type="SUPFAM" id="SSF141571">
    <property type="entry name" value="Pentapeptide repeat-like"/>
    <property type="match status" value="1"/>
</dbReference>
<evidence type="ECO:0000313" key="4">
    <source>
        <dbReference type="Proteomes" id="UP000723463"/>
    </source>
</evidence>
<feature type="compositionally biased region" description="Low complexity" evidence="1">
    <location>
        <begin position="44"/>
        <end position="53"/>
    </location>
</feature>
<feature type="region of interest" description="Disordered" evidence="1">
    <location>
        <begin position="1"/>
        <end position="53"/>
    </location>
</feature>
<dbReference type="PROSITE" id="PS00675">
    <property type="entry name" value="SIGMA54_INTERACT_1"/>
    <property type="match status" value="1"/>
</dbReference>
<gene>
    <name evidence="3" type="ORF">EC957_003877</name>
</gene>
<dbReference type="InterPro" id="IPR025662">
    <property type="entry name" value="Sigma_54_int_dom_ATP-bd_1"/>
</dbReference>
<sequence>MTNNPLKRPGSNAGDSNIVNVDEPSRKRGKVTQQNDDSSDDDWSMSSSPTPDSLQSGFLWNISSVESGLNRLKDLRMKELCQQVYIPPIAKASLQVKDEDVFSLMDNVSRFLSSNREVMLILGDSGAGKSTFNRHLEHTLWSYYKKGDPVPLLINLPTIVQPSQDMIGKQLLAHGFSDDQIAEMKQLLQFILICDGYDESQLTGNLHTTNRLNQIGQWRTKMIISCRTQFLGPGYRDRFAPQAADRYAKVRSDLFQEAVIAPFSKKQVEDYVAHYVLLEQRPWATEDYMRMLTTIPNLMDLVKNPFLLALTLEALPGVTKDQHELSNIRIMRVQLYDYFVDEWLRVNLLRLEGNALSNNERQTLKHMTETGFILLGVNYSKKLALAIFDKHDGNPVVHYIHHSHKNTWKADFFGLDPEVTFLRESSPLTRTGSLYQFIHRSIQEYFFSRNIFDPDTHKSDDDFGPKPHNGLSDVQPLDHNGLLFTRSLLNEPSIIQFLCERVKQSPTFEKHLRAVVEMSKVETRAATAAANAITILVRARVRFNGADLRGIRIPGADLSGGQFDCGQFQGADLREVNLARTWLRQADFGQARMEGVRFGELPYLKATCGVNACTHSSDGKYLALALEDGNIICHREQGQHCATMGLRQWHGVIVHAGSHSAFKVDGVFTLW</sequence>
<dbReference type="Gene3D" id="2.160.20.80">
    <property type="entry name" value="E3 ubiquitin-protein ligase SopA"/>
    <property type="match status" value="1"/>
</dbReference>
<comment type="caution">
    <text evidence="3">The sequence shown here is derived from an EMBL/GenBank/DDBJ whole genome shotgun (WGS) entry which is preliminary data.</text>
</comment>
<dbReference type="CDD" id="cd02019">
    <property type="entry name" value="NK"/>
    <property type="match status" value="1"/>
</dbReference>
<protein>
    <recommendedName>
        <fullName evidence="2">NACHT domain-containing protein</fullName>
    </recommendedName>
</protein>
<dbReference type="Proteomes" id="UP000723463">
    <property type="component" value="Unassembled WGS sequence"/>
</dbReference>
<dbReference type="InterPro" id="IPR027417">
    <property type="entry name" value="P-loop_NTPase"/>
</dbReference>
<feature type="domain" description="NACHT" evidence="2">
    <location>
        <begin position="118"/>
        <end position="275"/>
    </location>
</feature>
<dbReference type="InterPro" id="IPR007111">
    <property type="entry name" value="NACHT_NTPase"/>
</dbReference>
<name>A0A9P6K078_9FUNG</name>
<evidence type="ECO:0000256" key="1">
    <source>
        <dbReference type="SAM" id="MobiDB-lite"/>
    </source>
</evidence>
<dbReference type="AlphaFoldDB" id="A0A9P6K078"/>
<dbReference type="Pfam" id="PF00805">
    <property type="entry name" value="Pentapeptide"/>
    <property type="match status" value="1"/>
</dbReference>
<accession>A0A9P6K078</accession>
<organism evidence="3 4">
    <name type="scientific">Mortierella hygrophila</name>
    <dbReference type="NCBI Taxonomy" id="979708"/>
    <lineage>
        <taxon>Eukaryota</taxon>
        <taxon>Fungi</taxon>
        <taxon>Fungi incertae sedis</taxon>
        <taxon>Mucoromycota</taxon>
        <taxon>Mortierellomycotina</taxon>
        <taxon>Mortierellomycetes</taxon>
        <taxon>Mortierellales</taxon>
        <taxon>Mortierellaceae</taxon>
        <taxon>Mortierella</taxon>
    </lineage>
</organism>
<proteinExistence type="predicted"/>
<dbReference type="EMBL" id="JAAAXW010000190">
    <property type="protein sequence ID" value="KAF9540729.1"/>
    <property type="molecule type" value="Genomic_DNA"/>
</dbReference>
<dbReference type="Pfam" id="PF05729">
    <property type="entry name" value="NACHT"/>
    <property type="match status" value="1"/>
</dbReference>
<keyword evidence="4" id="KW-1185">Reference proteome</keyword>